<dbReference type="InterPro" id="IPR000600">
    <property type="entry name" value="ROK"/>
</dbReference>
<dbReference type="AlphaFoldDB" id="A0A367G060"/>
<comment type="caution">
    <text evidence="5">The sequence shown here is derived from an EMBL/GenBank/DDBJ whole genome shotgun (WGS) entry which is preliminary data.</text>
</comment>
<evidence type="ECO:0000313" key="6">
    <source>
        <dbReference type="Proteomes" id="UP000253208"/>
    </source>
</evidence>
<dbReference type="PANTHER" id="PTHR18964">
    <property type="entry name" value="ROK (REPRESSOR, ORF, KINASE) FAMILY"/>
    <property type="match status" value="1"/>
</dbReference>
<dbReference type="PANTHER" id="PTHR18964:SF149">
    <property type="entry name" value="BIFUNCTIONAL UDP-N-ACETYLGLUCOSAMINE 2-EPIMERASE_N-ACETYLMANNOSAMINE KINASE"/>
    <property type="match status" value="1"/>
</dbReference>
<keyword evidence="3" id="KW-0859">Xylose metabolism</keyword>
<protein>
    <submittedName>
        <fullName evidence="5">ROK family transcriptional regulator</fullName>
    </submittedName>
</protein>
<reference evidence="5 6" key="1">
    <citation type="submission" date="2018-02" db="EMBL/GenBank/DDBJ databases">
        <title>Complete genome sequencing of Faecalibacterium prausnitzii strains isolated from the human gut.</title>
        <authorList>
            <person name="Fitzgerald B.C."/>
            <person name="Shkoporov A.N."/>
            <person name="Ross P.R."/>
            <person name="Hill C."/>
        </authorList>
    </citation>
    <scope>NUCLEOTIDE SEQUENCE [LARGE SCALE GENOMIC DNA]</scope>
    <source>
        <strain evidence="5 6">APC942/31-1</strain>
    </source>
</reference>
<feature type="domain" description="HTH marR-type" evidence="4">
    <location>
        <begin position="21"/>
        <end position="57"/>
    </location>
</feature>
<dbReference type="RefSeq" id="WP_022426868.1">
    <property type="nucleotide sequence ID" value="NZ_PSQG01000010.1"/>
</dbReference>
<dbReference type="GO" id="GO:0042732">
    <property type="term" value="P:D-xylose metabolic process"/>
    <property type="evidence" value="ECO:0007669"/>
    <property type="project" value="UniProtKB-KW"/>
</dbReference>
<keyword evidence="3" id="KW-0119">Carbohydrate metabolism</keyword>
<dbReference type="Pfam" id="PF12802">
    <property type="entry name" value="MarR_2"/>
    <property type="match status" value="1"/>
</dbReference>
<dbReference type="InterPro" id="IPR000835">
    <property type="entry name" value="HTH_MarR-typ"/>
</dbReference>
<dbReference type="EMBL" id="PSQG01000010">
    <property type="protein sequence ID" value="RCH44005.1"/>
    <property type="molecule type" value="Genomic_DNA"/>
</dbReference>
<dbReference type="InterPro" id="IPR036388">
    <property type="entry name" value="WH-like_DNA-bd_sf"/>
</dbReference>
<dbReference type="Gene3D" id="1.10.10.10">
    <property type="entry name" value="Winged helix-like DNA-binding domain superfamily/Winged helix DNA-binding domain"/>
    <property type="match status" value="1"/>
</dbReference>
<dbReference type="SUPFAM" id="SSF46785">
    <property type="entry name" value="Winged helix' DNA-binding domain"/>
    <property type="match status" value="1"/>
</dbReference>
<dbReference type="InterPro" id="IPR036390">
    <property type="entry name" value="WH_DNA-bd_sf"/>
</dbReference>
<evidence type="ECO:0000256" key="1">
    <source>
        <dbReference type="ARBA" id="ARBA00002486"/>
    </source>
</evidence>
<gene>
    <name evidence="5" type="ORF">C4886_08405</name>
</gene>
<evidence type="ECO:0000256" key="2">
    <source>
        <dbReference type="ARBA" id="ARBA00006479"/>
    </source>
</evidence>
<dbReference type="Gene3D" id="3.30.420.40">
    <property type="match status" value="2"/>
</dbReference>
<dbReference type="InterPro" id="IPR043129">
    <property type="entry name" value="ATPase_NBD"/>
</dbReference>
<organism evidence="5 6">
    <name type="scientific">Blautia obeum</name>
    <dbReference type="NCBI Taxonomy" id="40520"/>
    <lineage>
        <taxon>Bacteria</taxon>
        <taxon>Bacillati</taxon>
        <taxon>Bacillota</taxon>
        <taxon>Clostridia</taxon>
        <taxon>Lachnospirales</taxon>
        <taxon>Lachnospiraceae</taxon>
        <taxon>Blautia</taxon>
    </lineage>
</organism>
<proteinExistence type="inferred from homology"/>
<evidence type="ECO:0000259" key="4">
    <source>
        <dbReference type="Pfam" id="PF12802"/>
    </source>
</evidence>
<evidence type="ECO:0000313" key="5">
    <source>
        <dbReference type="EMBL" id="RCH44005.1"/>
    </source>
</evidence>
<dbReference type="Pfam" id="PF00480">
    <property type="entry name" value="ROK"/>
    <property type="match status" value="1"/>
</dbReference>
<accession>A0A367G060</accession>
<sequence>MKLVNQQVIKNTNMKRLYTSIYSSPGISRAHLAKQTKLSKTTVSTLVDELIERGFIVDNGIGESDSIGRKPNCLQVRMNSYYVVVMNWHENAVEAYLVDIAGTSVFHESRKLSEDENHVACSGSCFQESILEHCAPDRILGICIVMSAMIDASSNEVYSTTLNLPSMESTQIIKSLKTAFPGYPVDLLNDTACYSYAEKVYGNIKEKNFAFLNFGRGIGATLFTEGSMLGTASGSSTQFGHYSIDPHGPECICGNHGCLEVMISEQALKNRIPEFGQIPSLSALSEITFSDLGKAATFRDPTALAMVKEMAWELSIALSNLISTVNPSLIVLGGKIPDLGEYFLNEVREDLKKTGFRRMVDNVTVRYSQLQSDSFLNGAMKYFFDIHYSFTNQDPTNFFIG</sequence>
<comment type="similarity">
    <text evidence="2">Belongs to the ROK (NagC/XylR) family.</text>
</comment>
<evidence type="ECO:0000256" key="3">
    <source>
        <dbReference type="ARBA" id="ARBA00022629"/>
    </source>
</evidence>
<dbReference type="SUPFAM" id="SSF53067">
    <property type="entry name" value="Actin-like ATPase domain"/>
    <property type="match status" value="2"/>
</dbReference>
<name>A0A367G060_9FIRM</name>
<dbReference type="Proteomes" id="UP000253208">
    <property type="component" value="Unassembled WGS sequence"/>
</dbReference>
<comment type="function">
    <text evidence="1">Transcriptional repressor of xylose-utilizing enzymes.</text>
</comment>